<reference evidence="9" key="1">
    <citation type="submission" date="2009-01" db="EMBL/GenBank/DDBJ databases">
        <title>Complete sequence of Anaeromyxobacter dehalogenans 2CP-1.</title>
        <authorList>
            <consortium name="US DOE Joint Genome Institute"/>
            <person name="Lucas S."/>
            <person name="Copeland A."/>
            <person name="Lapidus A."/>
            <person name="Glavina del Rio T."/>
            <person name="Dalin E."/>
            <person name="Tice H."/>
            <person name="Bruce D."/>
            <person name="Goodwin L."/>
            <person name="Pitluck S."/>
            <person name="Saunders E."/>
            <person name="Brettin T."/>
            <person name="Detter J.C."/>
            <person name="Han C."/>
            <person name="Larimer F."/>
            <person name="Land M."/>
            <person name="Hauser L."/>
            <person name="Kyrpides N."/>
            <person name="Ovchinnikova G."/>
            <person name="Beliaev A.S."/>
            <person name="Richardson P."/>
        </authorList>
    </citation>
    <scope>NUCLEOTIDE SEQUENCE</scope>
    <source>
        <strain evidence="9">2CP-1</strain>
    </source>
</reference>
<feature type="compositionally biased region" description="Basic and acidic residues" evidence="7">
    <location>
        <begin position="38"/>
        <end position="53"/>
    </location>
</feature>
<feature type="transmembrane region" description="Helical" evidence="8">
    <location>
        <begin position="194"/>
        <end position="215"/>
    </location>
</feature>
<evidence type="ECO:0000256" key="3">
    <source>
        <dbReference type="ARBA" id="ARBA00022475"/>
    </source>
</evidence>
<keyword evidence="3" id="KW-1003">Cell membrane</keyword>
<keyword evidence="4 8" id="KW-0812">Transmembrane</keyword>
<evidence type="ECO:0000256" key="5">
    <source>
        <dbReference type="ARBA" id="ARBA00022989"/>
    </source>
</evidence>
<dbReference type="AlphaFoldDB" id="B8JDY1"/>
<dbReference type="InterPro" id="IPR052049">
    <property type="entry name" value="Electron_transfer_protein"/>
</dbReference>
<name>B8JDY1_ANAD2</name>
<evidence type="ECO:0000313" key="9">
    <source>
        <dbReference type="EMBL" id="ACL64226.1"/>
    </source>
</evidence>
<feature type="region of interest" description="Disordered" evidence="7">
    <location>
        <begin position="1"/>
        <end position="53"/>
    </location>
</feature>
<dbReference type="GO" id="GO:0005886">
    <property type="term" value="C:plasma membrane"/>
    <property type="evidence" value="ECO:0007669"/>
    <property type="project" value="UniProtKB-SubCell"/>
</dbReference>
<dbReference type="PANTHER" id="PTHR34856:SF2">
    <property type="entry name" value="PROTEIN NRFD"/>
    <property type="match status" value="1"/>
</dbReference>
<gene>
    <name evidence="9" type="ordered locus">A2cp1_0874</name>
</gene>
<dbReference type="Gene3D" id="1.20.1630.10">
    <property type="entry name" value="Formate dehydrogenase/DMSO reductase domain"/>
    <property type="match status" value="1"/>
</dbReference>
<dbReference type="HOGENOM" id="CLU_045348_0_0_7"/>
<dbReference type="EMBL" id="CP001359">
    <property type="protein sequence ID" value="ACL64226.1"/>
    <property type="molecule type" value="Genomic_DNA"/>
</dbReference>
<evidence type="ECO:0000313" key="10">
    <source>
        <dbReference type="Proteomes" id="UP000007089"/>
    </source>
</evidence>
<evidence type="ECO:0000256" key="2">
    <source>
        <dbReference type="ARBA" id="ARBA00008929"/>
    </source>
</evidence>
<evidence type="ECO:0000256" key="6">
    <source>
        <dbReference type="ARBA" id="ARBA00023136"/>
    </source>
</evidence>
<feature type="transmembrane region" description="Helical" evidence="8">
    <location>
        <begin position="123"/>
        <end position="141"/>
    </location>
</feature>
<keyword evidence="6 8" id="KW-0472">Membrane</keyword>
<dbReference type="KEGG" id="acp:A2cp1_0874"/>
<accession>B8JDY1</accession>
<feature type="transmembrane region" description="Helical" evidence="8">
    <location>
        <begin position="227"/>
        <end position="248"/>
    </location>
</feature>
<evidence type="ECO:0000256" key="1">
    <source>
        <dbReference type="ARBA" id="ARBA00004651"/>
    </source>
</evidence>
<feature type="transmembrane region" description="Helical" evidence="8">
    <location>
        <begin position="161"/>
        <end position="182"/>
    </location>
</feature>
<dbReference type="Proteomes" id="UP000007089">
    <property type="component" value="Chromosome"/>
</dbReference>
<evidence type="ECO:0000256" key="4">
    <source>
        <dbReference type="ARBA" id="ARBA00022692"/>
    </source>
</evidence>
<comment type="similarity">
    <text evidence="2">Belongs to the NrfD family.</text>
</comment>
<evidence type="ECO:0000256" key="7">
    <source>
        <dbReference type="SAM" id="MobiDB-lite"/>
    </source>
</evidence>
<protein>
    <submittedName>
        <fullName evidence="9">Polysulphide reductase NrfD</fullName>
    </submittedName>
</protein>
<organism evidence="9 10">
    <name type="scientific">Anaeromyxobacter dehalogenans (strain ATCC BAA-258 / DSM 21875 / 2CP-1)</name>
    <dbReference type="NCBI Taxonomy" id="455488"/>
    <lineage>
        <taxon>Bacteria</taxon>
        <taxon>Pseudomonadati</taxon>
        <taxon>Myxococcota</taxon>
        <taxon>Myxococcia</taxon>
        <taxon>Myxococcales</taxon>
        <taxon>Cystobacterineae</taxon>
        <taxon>Anaeromyxobacteraceae</taxon>
        <taxon>Anaeromyxobacter</taxon>
    </lineage>
</organism>
<keyword evidence="10" id="KW-1185">Reference proteome</keyword>
<feature type="region of interest" description="Disordered" evidence="7">
    <location>
        <begin position="361"/>
        <end position="399"/>
    </location>
</feature>
<comment type="subcellular location">
    <subcellularLocation>
        <location evidence="1">Cell membrane</location>
        <topology evidence="1">Multi-pass membrane protein</topology>
    </subcellularLocation>
</comment>
<feature type="transmembrane region" description="Helical" evidence="8">
    <location>
        <begin position="88"/>
        <end position="111"/>
    </location>
</feature>
<dbReference type="PANTHER" id="PTHR34856">
    <property type="entry name" value="PROTEIN NRFD"/>
    <property type="match status" value="1"/>
</dbReference>
<dbReference type="RefSeq" id="WP_012632233.1">
    <property type="nucleotide sequence ID" value="NC_011891.1"/>
</dbReference>
<keyword evidence="5 8" id="KW-1133">Transmembrane helix</keyword>
<evidence type="ECO:0000256" key="8">
    <source>
        <dbReference type="SAM" id="Phobius"/>
    </source>
</evidence>
<feature type="compositionally biased region" description="Basic and acidic residues" evidence="7">
    <location>
        <begin position="7"/>
        <end position="25"/>
    </location>
</feature>
<sequence length="399" mass="41300">MMGTRTDPARESARPRDGRNVDPRLGELLGEGSGQQVRELEGAATGHDRPGERAWGELPAEALAAAEGPSYYGQPVLREPVWRWEIPAYFFVGGLAGASAVLGAAASIAGGEGTAALVRRCRLVAAGGAAASAVLLVRDLGRPSRFLNMLRVFRPTSPMNMGTWVLTGFGALSGAAALPALVAAPRALERSAGVAAAGAAVLGLPLVGYTGVLLANTAVPVWQATRNTLPVLFAFSGAVSAGGLFDLWRTPGPGGEMAHRFGLVAKGAELALSHALHREAGAVPRVERALRRGRGGLLLRTARSLLVASAIVDLLPERAWRRRHAASGALALLGTLALRFGVVAAGRTSARDPHATFEMQRAGRGAAELARKEGARPRMPSPPGIDPTGKETAEHGAAP</sequence>
<dbReference type="InterPro" id="IPR005614">
    <property type="entry name" value="NrfD-like"/>
</dbReference>
<dbReference type="Pfam" id="PF03916">
    <property type="entry name" value="NrfD"/>
    <property type="match status" value="1"/>
</dbReference>
<proteinExistence type="inferred from homology"/>
<feature type="compositionally biased region" description="Basic and acidic residues" evidence="7">
    <location>
        <begin position="388"/>
        <end position="399"/>
    </location>
</feature>